<keyword evidence="14" id="KW-0449">Lipoprotein</keyword>
<keyword evidence="4" id="KW-1134">Transmembrane beta strand</keyword>
<keyword evidence="19" id="KW-1185">Reference proteome</keyword>
<keyword evidence="13" id="KW-0998">Cell outer membrane</keyword>
<evidence type="ECO:0000256" key="7">
    <source>
        <dbReference type="ARBA" id="ARBA00022729"/>
    </source>
</evidence>
<dbReference type="Pfam" id="PF02563">
    <property type="entry name" value="Poly_export"/>
    <property type="match status" value="1"/>
</dbReference>
<keyword evidence="3" id="KW-0813">Transport</keyword>
<feature type="domain" description="SLBB" evidence="17">
    <location>
        <begin position="141"/>
        <end position="220"/>
    </location>
</feature>
<comment type="subcellular location">
    <subcellularLocation>
        <location evidence="1">Cell outer membrane</location>
        <topology evidence="1">Multi-pass membrane protein</topology>
    </subcellularLocation>
</comment>
<keyword evidence="11" id="KW-0472">Membrane</keyword>
<dbReference type="Proteomes" id="UP001058533">
    <property type="component" value="Chromosome"/>
</dbReference>
<reference evidence="18" key="1">
    <citation type="submission" date="2022-07" db="EMBL/GenBank/DDBJ databases">
        <title>Sphingomonas sp. nov., a novel bacterium isolated from the north slope of the Mount Everest.</title>
        <authorList>
            <person name="Cui X."/>
            <person name="Liu Y."/>
        </authorList>
    </citation>
    <scope>NUCLEOTIDE SEQUENCE</scope>
    <source>
        <strain evidence="18">S5-59</strain>
    </source>
</reference>
<dbReference type="PANTHER" id="PTHR33619">
    <property type="entry name" value="POLYSACCHARIDE EXPORT PROTEIN GFCE-RELATED"/>
    <property type="match status" value="1"/>
</dbReference>
<evidence type="ECO:0000259" key="16">
    <source>
        <dbReference type="Pfam" id="PF02563"/>
    </source>
</evidence>
<proteinExistence type="inferred from homology"/>
<dbReference type="InterPro" id="IPR003715">
    <property type="entry name" value="Poly_export_N"/>
</dbReference>
<dbReference type="PROSITE" id="PS51257">
    <property type="entry name" value="PROKAR_LIPOPROTEIN"/>
    <property type="match status" value="1"/>
</dbReference>
<dbReference type="Pfam" id="PF22461">
    <property type="entry name" value="SLBB_2"/>
    <property type="match status" value="1"/>
</dbReference>
<dbReference type="RefSeq" id="WP_256505962.1">
    <property type="nucleotide sequence ID" value="NZ_CP101740.1"/>
</dbReference>
<dbReference type="InterPro" id="IPR054765">
    <property type="entry name" value="SLBB_dom"/>
</dbReference>
<feature type="domain" description="Polysaccharide export protein N-terminal" evidence="16">
    <location>
        <begin position="60"/>
        <end position="135"/>
    </location>
</feature>
<evidence type="ECO:0000256" key="10">
    <source>
        <dbReference type="ARBA" id="ARBA00023114"/>
    </source>
</evidence>
<keyword evidence="12" id="KW-0564">Palmitate</keyword>
<keyword evidence="8" id="KW-0625">Polysaccharide transport</keyword>
<evidence type="ECO:0000256" key="9">
    <source>
        <dbReference type="ARBA" id="ARBA00023065"/>
    </source>
</evidence>
<keyword evidence="9" id="KW-0406">Ion transport</keyword>
<organism evidence="18 19">
    <name type="scientific">Sphingomonas qomolangmaensis</name>
    <dbReference type="NCBI Taxonomy" id="2918765"/>
    <lineage>
        <taxon>Bacteria</taxon>
        <taxon>Pseudomonadati</taxon>
        <taxon>Pseudomonadota</taxon>
        <taxon>Alphaproteobacteria</taxon>
        <taxon>Sphingomonadales</taxon>
        <taxon>Sphingomonadaceae</taxon>
        <taxon>Sphingomonas</taxon>
    </lineage>
</organism>
<protein>
    <submittedName>
        <fullName evidence="18">Polysaccharide export protein</fullName>
    </submittedName>
</protein>
<evidence type="ECO:0000256" key="3">
    <source>
        <dbReference type="ARBA" id="ARBA00022448"/>
    </source>
</evidence>
<dbReference type="InterPro" id="IPR049712">
    <property type="entry name" value="Poly_export"/>
</dbReference>
<evidence type="ECO:0000256" key="15">
    <source>
        <dbReference type="SAM" id="SignalP"/>
    </source>
</evidence>
<evidence type="ECO:0000259" key="17">
    <source>
        <dbReference type="Pfam" id="PF22461"/>
    </source>
</evidence>
<evidence type="ECO:0000256" key="14">
    <source>
        <dbReference type="ARBA" id="ARBA00023288"/>
    </source>
</evidence>
<gene>
    <name evidence="18" type="ORF">NMP03_13425</name>
</gene>
<evidence type="ECO:0000256" key="11">
    <source>
        <dbReference type="ARBA" id="ARBA00023136"/>
    </source>
</evidence>
<evidence type="ECO:0000313" key="18">
    <source>
        <dbReference type="EMBL" id="UUL82174.1"/>
    </source>
</evidence>
<feature type="signal peptide" evidence="15">
    <location>
        <begin position="1"/>
        <end position="34"/>
    </location>
</feature>
<keyword evidence="5" id="KW-0762">Sugar transport</keyword>
<keyword evidence="7 15" id="KW-0732">Signal</keyword>
<keyword evidence="6" id="KW-0812">Transmembrane</keyword>
<feature type="chain" id="PRO_5045425656" evidence="15">
    <location>
        <begin position="35"/>
        <end position="251"/>
    </location>
</feature>
<keyword evidence="10" id="KW-0626">Porin</keyword>
<dbReference type="EMBL" id="CP101740">
    <property type="protein sequence ID" value="UUL82174.1"/>
    <property type="molecule type" value="Genomic_DNA"/>
</dbReference>
<accession>A0ABY5L8P1</accession>
<evidence type="ECO:0000256" key="8">
    <source>
        <dbReference type="ARBA" id="ARBA00023047"/>
    </source>
</evidence>
<sequence length="251" mass="26071">MRISSSRARHAAATHRAAAIACALGALGALQACSSGPQPVAEVGSAAYALMPAAGQDPNARRDYQIGPLDVLTISVFQEEDLSLEEVPVDASGSIIFPLIGQITVAGLSSAEVSKLIAEKLGERFLVNPQVSVLIKTSVSQKVTVDGEVKEAGVYPLQGDTSLLQAVAMAKGVSAVAKVEQVVVFRTIGNTRYAAMFDLGAIQSGSAADPQIRADDIVIVGTSGRKVFMRNLLAIAPTLTTGFVAIQQIAR</sequence>
<evidence type="ECO:0000256" key="4">
    <source>
        <dbReference type="ARBA" id="ARBA00022452"/>
    </source>
</evidence>
<evidence type="ECO:0000256" key="2">
    <source>
        <dbReference type="ARBA" id="ARBA00009450"/>
    </source>
</evidence>
<comment type="similarity">
    <text evidence="2">Belongs to the BexD/CtrA/VexA family.</text>
</comment>
<evidence type="ECO:0000256" key="12">
    <source>
        <dbReference type="ARBA" id="ARBA00023139"/>
    </source>
</evidence>
<evidence type="ECO:0000313" key="19">
    <source>
        <dbReference type="Proteomes" id="UP001058533"/>
    </source>
</evidence>
<evidence type="ECO:0000256" key="5">
    <source>
        <dbReference type="ARBA" id="ARBA00022597"/>
    </source>
</evidence>
<evidence type="ECO:0000256" key="13">
    <source>
        <dbReference type="ARBA" id="ARBA00023237"/>
    </source>
</evidence>
<name>A0ABY5L8P1_9SPHN</name>
<dbReference type="PANTHER" id="PTHR33619:SF3">
    <property type="entry name" value="POLYSACCHARIDE EXPORT PROTEIN GFCE-RELATED"/>
    <property type="match status" value="1"/>
</dbReference>
<dbReference type="Gene3D" id="3.10.560.10">
    <property type="entry name" value="Outer membrane lipoprotein wza domain like"/>
    <property type="match status" value="1"/>
</dbReference>
<evidence type="ECO:0000256" key="1">
    <source>
        <dbReference type="ARBA" id="ARBA00004571"/>
    </source>
</evidence>
<evidence type="ECO:0000256" key="6">
    <source>
        <dbReference type="ARBA" id="ARBA00022692"/>
    </source>
</evidence>